<dbReference type="InterPro" id="IPR046867">
    <property type="entry name" value="AldOxase/xan_DH_MoCoBD2"/>
</dbReference>
<dbReference type="InterPro" id="IPR052516">
    <property type="entry name" value="N-heterocyclic_Hydroxylase"/>
</dbReference>
<dbReference type="RefSeq" id="WP_111317080.1">
    <property type="nucleotide sequence ID" value="NZ_QKZT01000003.1"/>
</dbReference>
<organism evidence="2 3">
    <name type="scientific">Algoriphagus chordae</name>
    <dbReference type="NCBI Taxonomy" id="237019"/>
    <lineage>
        <taxon>Bacteria</taxon>
        <taxon>Pseudomonadati</taxon>
        <taxon>Bacteroidota</taxon>
        <taxon>Cytophagia</taxon>
        <taxon>Cytophagales</taxon>
        <taxon>Cyclobacteriaceae</taxon>
        <taxon>Algoriphagus</taxon>
    </lineage>
</organism>
<sequence length="739" mass="81938">MIEFPKNSRRKFLRNIGFISIGFPLLSYNFGDEDSLLDQNGSFESNLNRNLRFANPVNAWLNVLEDGRVLVYSGKVELGQGIRTAVRQVAAEELELELEQVEVHLAETGVTPDEGYTAGSSSIPNSAMSVRYAAATARQKLLELASTKLNTPEEDLILINGQVKSKNSNLSLNFSEILDGTQLEMEVSKLVPLKAKSDYRYVGKSIPRMDIEKMVHGEEVYIQDLRFPGMLHARVLRPAGYQSKLINLDESGLSSEVSGIVKTVVNGRFVGVITEREYQAVKAESYLNRHSKWTPNPAFPEQKALFSHIKSIAEKPKNIKNQGDVSIEYAENQTFKATFTKPYLKHGAIGPACGIAMYDRKVLHIWSHSQGIYPMRRAIAAMLKMDEDKLHVIAVPGAGCFGHSTADDAAADAAILAMAHPGKHIRVQWSRHDENTWDPYGTAMIMELEASMNANGKIYSWKADVWSDSHSIRPDKDPATLLDTRYFEQAIPLTGRGYLGGAHRNADPYYSIPNMQVNAHYFDGPLRVSSLRSLASYTTIFSIESFMDELAEKAGKDPLAFRLAHLEDERAIAVINKIKLMCERENLKDGEGMGYSFSRYKNTSAYSACAAKVWVDKSAGTIKLKKMWAAVDVGEIINLDGIINQIEGGMLQAASWTLKEQVTFAGNEITSTDWNRYPVFRFSDIPELEVAMIDRPTEPAEGGGEVSMPPTGAAIANAVYNACGKRVYNLPITAEKILG</sequence>
<dbReference type="Pfam" id="PF02738">
    <property type="entry name" value="MoCoBD_1"/>
    <property type="match status" value="1"/>
</dbReference>
<dbReference type="GO" id="GO:0016491">
    <property type="term" value="F:oxidoreductase activity"/>
    <property type="evidence" value="ECO:0007669"/>
    <property type="project" value="InterPro"/>
</dbReference>
<reference evidence="2 3" key="1">
    <citation type="submission" date="2018-06" db="EMBL/GenBank/DDBJ databases">
        <title>Genomic Encyclopedia of Archaeal and Bacterial Type Strains, Phase II (KMG-II): from individual species to whole genera.</title>
        <authorList>
            <person name="Goeker M."/>
        </authorList>
    </citation>
    <scope>NUCLEOTIDE SEQUENCE [LARGE SCALE GENOMIC DNA]</scope>
    <source>
        <strain evidence="2 3">DSM 19830</strain>
    </source>
</reference>
<feature type="domain" description="Aldehyde oxidase/xanthine dehydrogenase a/b hammerhead" evidence="1">
    <location>
        <begin position="216"/>
        <end position="297"/>
    </location>
</feature>
<dbReference type="SUPFAM" id="SSF56003">
    <property type="entry name" value="Molybdenum cofactor-binding domain"/>
    <property type="match status" value="2"/>
</dbReference>
<accession>A0A2W7RY16</accession>
<dbReference type="Gene3D" id="3.30.365.10">
    <property type="entry name" value="Aldehyde oxidase/xanthine dehydrogenase, molybdopterin binding domain"/>
    <property type="match status" value="4"/>
</dbReference>
<dbReference type="InterPro" id="IPR000674">
    <property type="entry name" value="Ald_Oxase/Xan_DH_a/b"/>
</dbReference>
<dbReference type="InterPro" id="IPR012368">
    <property type="entry name" value="OxRdtase_Mopterin-bd_su_IorB"/>
</dbReference>
<dbReference type="PANTHER" id="PTHR47495:SF1">
    <property type="entry name" value="BLL3820 PROTEIN"/>
    <property type="match status" value="1"/>
</dbReference>
<comment type="caution">
    <text evidence="2">The sequence shown here is derived from an EMBL/GenBank/DDBJ whole genome shotgun (WGS) entry which is preliminary data.</text>
</comment>
<dbReference type="PANTHER" id="PTHR47495">
    <property type="entry name" value="ALDEHYDE DEHYDROGENASE"/>
    <property type="match status" value="1"/>
</dbReference>
<evidence type="ECO:0000313" key="3">
    <source>
        <dbReference type="Proteomes" id="UP000248882"/>
    </source>
</evidence>
<evidence type="ECO:0000313" key="2">
    <source>
        <dbReference type="EMBL" id="PZX55785.1"/>
    </source>
</evidence>
<dbReference type="PIRSF" id="PIRSF036389">
    <property type="entry name" value="IOR_B"/>
    <property type="match status" value="1"/>
</dbReference>
<gene>
    <name evidence="2" type="ORF">LV85_01010</name>
</gene>
<proteinExistence type="predicted"/>
<dbReference type="EMBL" id="QKZT01000003">
    <property type="protein sequence ID" value="PZX55785.1"/>
    <property type="molecule type" value="Genomic_DNA"/>
</dbReference>
<evidence type="ECO:0000259" key="1">
    <source>
        <dbReference type="SMART" id="SM01008"/>
    </source>
</evidence>
<dbReference type="AlphaFoldDB" id="A0A2W7RY16"/>
<dbReference type="Gene3D" id="3.90.1170.50">
    <property type="entry name" value="Aldehyde oxidase/xanthine dehydrogenase, a/b hammerhead"/>
    <property type="match status" value="1"/>
</dbReference>
<dbReference type="OrthoDB" id="605889at2"/>
<protein>
    <submittedName>
        <fullName evidence="2">CO/xanthine dehydrogenase Mo-binding subunit</fullName>
    </submittedName>
</protein>
<dbReference type="Pfam" id="PF20256">
    <property type="entry name" value="MoCoBD_2"/>
    <property type="match status" value="2"/>
</dbReference>
<dbReference type="Proteomes" id="UP000248882">
    <property type="component" value="Unassembled WGS sequence"/>
</dbReference>
<dbReference type="InterPro" id="IPR008274">
    <property type="entry name" value="AldOxase/xan_DH_MoCoBD1"/>
</dbReference>
<dbReference type="SMART" id="SM01008">
    <property type="entry name" value="Ald_Xan_dh_C"/>
    <property type="match status" value="1"/>
</dbReference>
<keyword evidence="3" id="KW-1185">Reference proteome</keyword>
<dbReference type="InterPro" id="IPR037165">
    <property type="entry name" value="AldOxase/xan_DH_Mopterin-bd_sf"/>
</dbReference>
<name>A0A2W7RY16_9BACT</name>